<dbReference type="Pfam" id="PF07963">
    <property type="entry name" value="N_methyl"/>
    <property type="match status" value="1"/>
</dbReference>
<feature type="transmembrane region" description="Helical" evidence="6">
    <location>
        <begin position="16"/>
        <end position="37"/>
    </location>
</feature>
<organism evidence="7 8">
    <name type="scientific">Acetobacterium fimetarium</name>
    <dbReference type="NCBI Taxonomy" id="52691"/>
    <lineage>
        <taxon>Bacteria</taxon>
        <taxon>Bacillati</taxon>
        <taxon>Bacillota</taxon>
        <taxon>Clostridia</taxon>
        <taxon>Eubacteriales</taxon>
        <taxon>Eubacteriaceae</taxon>
        <taxon>Acetobacterium</taxon>
    </lineage>
</organism>
<accession>A0ABR6WT98</accession>
<keyword evidence="8" id="KW-1185">Reference proteome</keyword>
<evidence type="ECO:0000256" key="3">
    <source>
        <dbReference type="ARBA" id="ARBA00022692"/>
    </source>
</evidence>
<sequence>MENKDSPFRLAQNVCGFTLIEVIVVIAILGALTALALPRFTGVLANSQEKTDLANVHIVQSAVELYEAEKGEIPSTIATFDGLVTELNAKGYLKNAEIKPVSKNKVFSYDKSTKTVSLK</sequence>
<proteinExistence type="predicted"/>
<dbReference type="Proteomes" id="UP000603234">
    <property type="component" value="Unassembled WGS sequence"/>
</dbReference>
<evidence type="ECO:0000256" key="2">
    <source>
        <dbReference type="ARBA" id="ARBA00022481"/>
    </source>
</evidence>
<dbReference type="PANTHER" id="PTHR30093:SF44">
    <property type="entry name" value="TYPE II SECRETION SYSTEM CORE PROTEIN G"/>
    <property type="match status" value="1"/>
</dbReference>
<evidence type="ECO:0000256" key="5">
    <source>
        <dbReference type="ARBA" id="ARBA00023136"/>
    </source>
</evidence>
<evidence type="ECO:0000313" key="8">
    <source>
        <dbReference type="Proteomes" id="UP000603234"/>
    </source>
</evidence>
<dbReference type="InterPro" id="IPR000983">
    <property type="entry name" value="Bac_GSPG_pilin"/>
</dbReference>
<gene>
    <name evidence="7" type="ORF">GH808_05280</name>
</gene>
<dbReference type="RefSeq" id="WP_186841735.1">
    <property type="nucleotide sequence ID" value="NZ_WJBC01000005.1"/>
</dbReference>
<keyword evidence="3 6" id="KW-0812">Transmembrane</keyword>
<evidence type="ECO:0000313" key="7">
    <source>
        <dbReference type="EMBL" id="MBC3803847.1"/>
    </source>
</evidence>
<keyword evidence="4 6" id="KW-1133">Transmembrane helix</keyword>
<dbReference type="SUPFAM" id="SSF54523">
    <property type="entry name" value="Pili subunits"/>
    <property type="match status" value="1"/>
</dbReference>
<evidence type="ECO:0000256" key="4">
    <source>
        <dbReference type="ARBA" id="ARBA00022989"/>
    </source>
</evidence>
<protein>
    <submittedName>
        <fullName evidence="7">Prepilin-type N-terminal cleavage/methylation domain-containing protein</fullName>
    </submittedName>
</protein>
<keyword evidence="5 6" id="KW-0472">Membrane</keyword>
<dbReference type="PRINTS" id="PR00813">
    <property type="entry name" value="BCTERIALGSPG"/>
</dbReference>
<evidence type="ECO:0000256" key="6">
    <source>
        <dbReference type="SAM" id="Phobius"/>
    </source>
</evidence>
<dbReference type="NCBIfam" id="TIGR02532">
    <property type="entry name" value="IV_pilin_GFxxxE"/>
    <property type="match status" value="1"/>
</dbReference>
<comment type="caution">
    <text evidence="7">The sequence shown here is derived from an EMBL/GenBank/DDBJ whole genome shotgun (WGS) entry which is preliminary data.</text>
</comment>
<dbReference type="InterPro" id="IPR012902">
    <property type="entry name" value="N_methyl_site"/>
</dbReference>
<comment type="subcellular location">
    <subcellularLocation>
        <location evidence="1">Membrane</location>
        <topology evidence="1">Single-pass membrane protein</topology>
    </subcellularLocation>
</comment>
<keyword evidence="2" id="KW-0488">Methylation</keyword>
<dbReference type="EMBL" id="WJBC01000005">
    <property type="protein sequence ID" value="MBC3803847.1"/>
    <property type="molecule type" value="Genomic_DNA"/>
</dbReference>
<reference evidence="7 8" key="1">
    <citation type="journal article" date="2020" name="mSystems">
        <title>Defining Genomic and Predicted Metabolic Features of the Acetobacterium Genus.</title>
        <authorList>
            <person name="Ross D.E."/>
            <person name="Marshall C.W."/>
            <person name="Gulliver D."/>
            <person name="May H.D."/>
            <person name="Norman R.S."/>
        </authorList>
    </citation>
    <scope>NUCLEOTIDE SEQUENCE [LARGE SCALE GENOMIC DNA]</scope>
    <source>
        <strain evidence="7 8">DSM 8238</strain>
    </source>
</reference>
<name>A0ABR6WT98_9FIRM</name>
<dbReference type="Gene3D" id="3.30.700.10">
    <property type="entry name" value="Glycoprotein, Type 4 Pilin"/>
    <property type="match status" value="1"/>
</dbReference>
<dbReference type="InterPro" id="IPR045584">
    <property type="entry name" value="Pilin-like"/>
</dbReference>
<dbReference type="PANTHER" id="PTHR30093">
    <property type="entry name" value="GENERAL SECRETION PATHWAY PROTEIN G"/>
    <property type="match status" value="1"/>
</dbReference>
<evidence type="ECO:0000256" key="1">
    <source>
        <dbReference type="ARBA" id="ARBA00004167"/>
    </source>
</evidence>